<evidence type="ECO:0000313" key="3">
    <source>
        <dbReference type="Proteomes" id="UP001558652"/>
    </source>
</evidence>
<accession>A0ABD0Z2A2</accession>
<feature type="compositionally biased region" description="Basic and acidic residues" evidence="1">
    <location>
        <begin position="52"/>
        <end position="64"/>
    </location>
</feature>
<feature type="compositionally biased region" description="Polar residues" evidence="1">
    <location>
        <begin position="184"/>
        <end position="199"/>
    </location>
</feature>
<evidence type="ECO:0000313" key="2">
    <source>
        <dbReference type="EMBL" id="KAL1138612.1"/>
    </source>
</evidence>
<proteinExistence type="predicted"/>
<dbReference type="Proteomes" id="UP001558652">
    <property type="component" value="Unassembled WGS sequence"/>
</dbReference>
<reference evidence="2 3" key="1">
    <citation type="submission" date="2024-07" db="EMBL/GenBank/DDBJ databases">
        <title>Chromosome-level genome assembly of the water stick insect Ranatra chinensis (Heteroptera: Nepidae).</title>
        <authorList>
            <person name="Liu X."/>
        </authorList>
    </citation>
    <scope>NUCLEOTIDE SEQUENCE [LARGE SCALE GENOMIC DNA]</scope>
    <source>
        <strain evidence="2">Cailab_2021Rc</strain>
        <tissue evidence="2">Muscle</tissue>
    </source>
</reference>
<dbReference type="EMBL" id="JBFDAA010000003">
    <property type="protein sequence ID" value="KAL1138612.1"/>
    <property type="molecule type" value="Genomic_DNA"/>
</dbReference>
<evidence type="ECO:0000256" key="1">
    <source>
        <dbReference type="SAM" id="MobiDB-lite"/>
    </source>
</evidence>
<organism evidence="2 3">
    <name type="scientific">Ranatra chinensis</name>
    <dbReference type="NCBI Taxonomy" id="642074"/>
    <lineage>
        <taxon>Eukaryota</taxon>
        <taxon>Metazoa</taxon>
        <taxon>Ecdysozoa</taxon>
        <taxon>Arthropoda</taxon>
        <taxon>Hexapoda</taxon>
        <taxon>Insecta</taxon>
        <taxon>Pterygota</taxon>
        <taxon>Neoptera</taxon>
        <taxon>Paraneoptera</taxon>
        <taxon>Hemiptera</taxon>
        <taxon>Heteroptera</taxon>
        <taxon>Panheteroptera</taxon>
        <taxon>Nepomorpha</taxon>
        <taxon>Nepidae</taxon>
        <taxon>Ranatrinae</taxon>
        <taxon>Ranatra</taxon>
    </lineage>
</organism>
<comment type="caution">
    <text evidence="2">The sequence shown here is derived from an EMBL/GenBank/DDBJ whole genome shotgun (WGS) entry which is preliminary data.</text>
</comment>
<dbReference type="AlphaFoldDB" id="A0ABD0Z2A2"/>
<name>A0ABD0Z2A2_9HEMI</name>
<sequence length="222" mass="25116">MNQFIFYNCSSGHKLINQKLTAYFFFYDGHVHHVSVASTLRVRIQRARSAHGRCEDTARVEGRRRGQGLLHDTGSRRHHEGSSLHGGRTKRLQRRRQEDGTSGPPQVLPGRLPALRRTGKCQMPKTYSLSPSCTSRSSTRCTIPTRAITNANRRPERATPSKGSTRSRKPTVRPGKCTTRRTAKTGSTPSSKRQDTPSTRAYAMRRIPELKAWQVRKPTRNI</sequence>
<protein>
    <submittedName>
        <fullName evidence="2">Uncharacterized protein</fullName>
    </submittedName>
</protein>
<feature type="compositionally biased region" description="Low complexity" evidence="1">
    <location>
        <begin position="126"/>
        <end position="145"/>
    </location>
</feature>
<feature type="region of interest" description="Disordered" evidence="1">
    <location>
        <begin position="48"/>
        <end position="222"/>
    </location>
</feature>
<keyword evidence="3" id="KW-1185">Reference proteome</keyword>
<gene>
    <name evidence="2" type="ORF">AAG570_008675</name>
</gene>